<dbReference type="GO" id="GO:0046872">
    <property type="term" value="F:metal ion binding"/>
    <property type="evidence" value="ECO:0007669"/>
    <property type="project" value="UniProtKB-KW"/>
</dbReference>
<dbReference type="SUPFAM" id="SSF53098">
    <property type="entry name" value="Ribonuclease H-like"/>
    <property type="match status" value="1"/>
</dbReference>
<dbReference type="GO" id="GO:0003676">
    <property type="term" value="F:nucleic acid binding"/>
    <property type="evidence" value="ECO:0007669"/>
    <property type="project" value="InterPro"/>
</dbReference>
<comment type="caution">
    <text evidence="7">The sequence shown here is derived from an EMBL/GenBank/DDBJ whole genome shotgun (WGS) entry which is preliminary data.</text>
</comment>
<dbReference type="InterPro" id="IPR057670">
    <property type="entry name" value="SH3_retrovirus"/>
</dbReference>
<name>A0A699HFK6_TANCI</name>
<evidence type="ECO:0000259" key="5">
    <source>
        <dbReference type="Pfam" id="PF13976"/>
    </source>
</evidence>
<dbReference type="Gene3D" id="3.30.420.10">
    <property type="entry name" value="Ribonuclease H-like superfamily/Ribonuclease H"/>
    <property type="match status" value="1"/>
</dbReference>
<reference evidence="7" key="1">
    <citation type="journal article" date="2019" name="Sci. Rep.">
        <title>Draft genome of Tanacetum cinerariifolium, the natural source of mosquito coil.</title>
        <authorList>
            <person name="Yamashiro T."/>
            <person name="Shiraishi A."/>
            <person name="Satake H."/>
            <person name="Nakayama K."/>
        </authorList>
    </citation>
    <scope>NUCLEOTIDE SEQUENCE</scope>
</reference>
<feature type="non-terminal residue" evidence="7">
    <location>
        <position position="1"/>
    </location>
</feature>
<evidence type="ECO:0000313" key="7">
    <source>
        <dbReference type="EMBL" id="GEY05790.1"/>
    </source>
</evidence>
<evidence type="ECO:0000256" key="3">
    <source>
        <dbReference type="SAM" id="MobiDB-lite"/>
    </source>
</evidence>
<feature type="compositionally biased region" description="Basic and acidic residues" evidence="3">
    <location>
        <begin position="398"/>
        <end position="410"/>
    </location>
</feature>
<evidence type="ECO:0008006" key="8">
    <source>
        <dbReference type="Google" id="ProtNLM"/>
    </source>
</evidence>
<gene>
    <name evidence="7" type="ORF">Tci_377764</name>
</gene>
<sequence length="777" mass="89165">LPSDVLNTHTAWVKASKEITGPMLMTMDPDIQKNLEQLGAYDMLKELETFYAQRAEQELLQTVREFHACKQEEGQSVSSYVFKMKSYIDNLERLGHAMTQNLVVSLILVSLRKEYDSHWRRNYHVYLAELLKKKSYLKELALQGLRGSRKLKPGALSLYVGEGHRAAVEVIGEFHLNNLVYFIAIPRDGIYEIDLSSSNSNDSSMYAISNKRAKLNLDSTLLWHCRLGHISKKRIEKLQHDGLLDSTDIKSFKKGEYMSQEFLDHLKKHGIIAHRTPPYTPQHNGLSEWRNRTLLDMVDKTPYEVWHGQAPKLSYLKVWSCEALVKRDTLIKPDKLEPISIKCIFVGYPKEMMGYSFDCLPKNKVFVARNAEFFKNSLITQEASGSLEDLEIIQEEDTHPSIDTSLNHEEDGQEIDEPQSYINSIHKSSRARRAPDRMCLHVDAEEHELGDLSEPADYKAALLDLESDKWLEAKWLFKKKTGMDGAIHTYKARLVAKGFTQTYVVDYEETFSFVADIRAIRILIAIAAFYDYEIWQMNVKTAFLDGRLFEEVYMVQPEGFVNPKFPNRLCKLKRSIYGFKQASGQWNKRFDDEIKKFDFNQNCDEPCVYMKASGSYVTFLILYVDDILIMGNNIPMLQDVKSYLRRCFAMKDLGEAAYILGIKIYRDYQSGASTPAEKQRMQNVPYASAVGLIMYDVRCTRPNVAFAQNITSRFQQNPDAEYIAAFDASKEAIWIRKFISGLGVVPTIEKPISMYCDNTGAIAIAKDHGITKGARHF</sequence>
<evidence type="ECO:0000256" key="2">
    <source>
        <dbReference type="ARBA" id="ARBA00022801"/>
    </source>
</evidence>
<dbReference type="PANTHER" id="PTHR42648">
    <property type="entry name" value="TRANSPOSASE, PUTATIVE-RELATED"/>
    <property type="match status" value="1"/>
</dbReference>
<evidence type="ECO:0000259" key="4">
    <source>
        <dbReference type="Pfam" id="PF07727"/>
    </source>
</evidence>
<feature type="domain" description="GAG-pre-integrase" evidence="5">
    <location>
        <begin position="190"/>
        <end position="253"/>
    </location>
</feature>
<feature type="domain" description="Retroviral polymerase SH3-like" evidence="6">
    <location>
        <begin position="332"/>
        <end position="377"/>
    </location>
</feature>
<dbReference type="PANTHER" id="PTHR42648:SF27">
    <property type="entry name" value="RNA-DIRECTED DNA POLYMERASE"/>
    <property type="match status" value="1"/>
</dbReference>
<dbReference type="GO" id="GO:0016787">
    <property type="term" value="F:hydrolase activity"/>
    <property type="evidence" value="ECO:0007669"/>
    <property type="project" value="UniProtKB-KW"/>
</dbReference>
<evidence type="ECO:0000256" key="1">
    <source>
        <dbReference type="ARBA" id="ARBA00022723"/>
    </source>
</evidence>
<accession>A0A699HFK6</accession>
<dbReference type="InterPro" id="IPR036397">
    <property type="entry name" value="RNaseH_sf"/>
</dbReference>
<dbReference type="AlphaFoldDB" id="A0A699HFK6"/>
<dbReference type="InterPro" id="IPR012337">
    <property type="entry name" value="RNaseH-like_sf"/>
</dbReference>
<dbReference type="InterPro" id="IPR013103">
    <property type="entry name" value="RVT_2"/>
</dbReference>
<dbReference type="Pfam" id="PF14223">
    <property type="entry name" value="Retrotran_gag_2"/>
    <property type="match status" value="1"/>
</dbReference>
<dbReference type="Pfam" id="PF13976">
    <property type="entry name" value="gag_pre-integrs"/>
    <property type="match status" value="1"/>
</dbReference>
<feature type="domain" description="Reverse transcriptase Ty1/copia-type" evidence="4">
    <location>
        <begin position="469"/>
        <end position="667"/>
    </location>
</feature>
<dbReference type="EMBL" id="BKCJ010148717">
    <property type="protein sequence ID" value="GEY05790.1"/>
    <property type="molecule type" value="Genomic_DNA"/>
</dbReference>
<proteinExistence type="predicted"/>
<dbReference type="InterPro" id="IPR043502">
    <property type="entry name" value="DNA/RNA_pol_sf"/>
</dbReference>
<feature type="region of interest" description="Disordered" evidence="3">
    <location>
        <begin position="398"/>
        <end position="418"/>
    </location>
</feature>
<evidence type="ECO:0000259" key="6">
    <source>
        <dbReference type="Pfam" id="PF25597"/>
    </source>
</evidence>
<organism evidence="7">
    <name type="scientific">Tanacetum cinerariifolium</name>
    <name type="common">Dalmatian daisy</name>
    <name type="synonym">Chrysanthemum cinerariifolium</name>
    <dbReference type="NCBI Taxonomy" id="118510"/>
    <lineage>
        <taxon>Eukaryota</taxon>
        <taxon>Viridiplantae</taxon>
        <taxon>Streptophyta</taxon>
        <taxon>Embryophyta</taxon>
        <taxon>Tracheophyta</taxon>
        <taxon>Spermatophyta</taxon>
        <taxon>Magnoliopsida</taxon>
        <taxon>eudicotyledons</taxon>
        <taxon>Gunneridae</taxon>
        <taxon>Pentapetalae</taxon>
        <taxon>asterids</taxon>
        <taxon>campanulids</taxon>
        <taxon>Asterales</taxon>
        <taxon>Asteraceae</taxon>
        <taxon>Asteroideae</taxon>
        <taxon>Anthemideae</taxon>
        <taxon>Anthemidinae</taxon>
        <taxon>Tanacetum</taxon>
    </lineage>
</organism>
<dbReference type="Pfam" id="PF25597">
    <property type="entry name" value="SH3_retrovirus"/>
    <property type="match status" value="1"/>
</dbReference>
<dbReference type="InterPro" id="IPR039537">
    <property type="entry name" value="Retrotran_Ty1/copia-like"/>
</dbReference>
<keyword evidence="2" id="KW-0378">Hydrolase</keyword>
<dbReference type="InterPro" id="IPR025724">
    <property type="entry name" value="GAG-pre-integrase_dom"/>
</dbReference>
<dbReference type="CDD" id="cd09272">
    <property type="entry name" value="RNase_HI_RT_Ty1"/>
    <property type="match status" value="1"/>
</dbReference>
<protein>
    <recommendedName>
        <fullName evidence="8">Retrotransposon protein, putative, Ty1-copia subclass</fullName>
    </recommendedName>
</protein>
<dbReference type="Pfam" id="PF07727">
    <property type="entry name" value="RVT_2"/>
    <property type="match status" value="1"/>
</dbReference>
<dbReference type="SUPFAM" id="SSF56672">
    <property type="entry name" value="DNA/RNA polymerases"/>
    <property type="match status" value="1"/>
</dbReference>
<keyword evidence="1" id="KW-0479">Metal-binding</keyword>